<feature type="region of interest" description="Disordered" evidence="1">
    <location>
        <begin position="72"/>
        <end position="121"/>
    </location>
</feature>
<name>A0A7S2UEN6_9STRA</name>
<organism evidence="2">
    <name type="scientific">Attheya septentrionalis</name>
    <dbReference type="NCBI Taxonomy" id="420275"/>
    <lineage>
        <taxon>Eukaryota</taxon>
        <taxon>Sar</taxon>
        <taxon>Stramenopiles</taxon>
        <taxon>Ochrophyta</taxon>
        <taxon>Bacillariophyta</taxon>
        <taxon>Coscinodiscophyceae</taxon>
        <taxon>Chaetocerotophycidae</taxon>
        <taxon>Chaetocerotales</taxon>
        <taxon>Attheyaceae</taxon>
        <taxon>Attheya</taxon>
    </lineage>
</organism>
<accession>A0A7S2UEN6</accession>
<sequence length="121" mass="13566">MWKAYDAIVISSLCSQLCILFRIGASKWFAYMDHDYVFNETSALFTSLPLNCVTPVFQWDSLIHGKDALINVPQPLQPAPPNSSSHSHDNRGPKDEPWEFANQSEEPSNVGLRRAGIPYAT</sequence>
<protein>
    <submittedName>
        <fullName evidence="2">Uncharacterized protein</fullName>
    </submittedName>
</protein>
<reference evidence="2" key="1">
    <citation type="submission" date="2021-01" db="EMBL/GenBank/DDBJ databases">
        <authorList>
            <person name="Corre E."/>
            <person name="Pelletier E."/>
            <person name="Niang G."/>
            <person name="Scheremetjew M."/>
            <person name="Finn R."/>
            <person name="Kale V."/>
            <person name="Holt S."/>
            <person name="Cochrane G."/>
            <person name="Meng A."/>
            <person name="Brown T."/>
            <person name="Cohen L."/>
        </authorList>
    </citation>
    <scope>NUCLEOTIDE SEQUENCE</scope>
    <source>
        <strain evidence="2">CCMP2084</strain>
    </source>
</reference>
<evidence type="ECO:0000313" key="2">
    <source>
        <dbReference type="EMBL" id="CAD9815698.1"/>
    </source>
</evidence>
<evidence type="ECO:0000256" key="1">
    <source>
        <dbReference type="SAM" id="MobiDB-lite"/>
    </source>
</evidence>
<proteinExistence type="predicted"/>
<dbReference type="EMBL" id="HBHQ01011249">
    <property type="protein sequence ID" value="CAD9815698.1"/>
    <property type="molecule type" value="Transcribed_RNA"/>
</dbReference>
<dbReference type="AlphaFoldDB" id="A0A7S2UEN6"/>
<feature type="compositionally biased region" description="Basic and acidic residues" evidence="1">
    <location>
        <begin position="86"/>
        <end position="97"/>
    </location>
</feature>
<gene>
    <name evidence="2" type="ORF">ASEP1449_LOCUS7524</name>
</gene>